<dbReference type="GO" id="GO:0006260">
    <property type="term" value="P:DNA replication"/>
    <property type="evidence" value="ECO:0007669"/>
    <property type="project" value="UniProtKB-KW"/>
</dbReference>
<keyword evidence="12" id="KW-0190">Covalent protein-DNA linkage</keyword>
<keyword evidence="13" id="KW-0238">DNA-binding</keyword>
<evidence type="ECO:0000256" key="7">
    <source>
        <dbReference type="ARBA" id="ARBA00022722"/>
    </source>
</evidence>
<dbReference type="GO" id="GO:0005198">
    <property type="term" value="F:structural molecule activity"/>
    <property type="evidence" value="ECO:0007669"/>
    <property type="project" value="InterPro"/>
</dbReference>
<dbReference type="KEGG" id="vg:38745207"/>
<protein>
    <recommendedName>
        <fullName evidence="2">Replication-associated protein</fullName>
    </recommendedName>
</protein>
<dbReference type="InterPro" id="IPR049912">
    <property type="entry name" value="CRESS_DNA_REP"/>
</dbReference>
<dbReference type="GO" id="GO:0046872">
    <property type="term" value="F:metal ion binding"/>
    <property type="evidence" value="ECO:0007669"/>
    <property type="project" value="UniProtKB-KW"/>
</dbReference>
<keyword evidence="10" id="KW-0255">Endonuclease</keyword>
<keyword evidence="9" id="KW-0547">Nucleotide-binding</keyword>
<dbReference type="Gene3D" id="3.40.1310.20">
    <property type="match status" value="1"/>
</dbReference>
<dbReference type="GO" id="GO:0000166">
    <property type="term" value="F:nucleotide binding"/>
    <property type="evidence" value="ECO:0007669"/>
    <property type="project" value="UniProtKB-KW"/>
</dbReference>
<dbReference type="GO" id="GO:0042025">
    <property type="term" value="C:host cell nucleus"/>
    <property type="evidence" value="ECO:0007669"/>
    <property type="project" value="UniProtKB-SubCell"/>
</dbReference>
<evidence type="ECO:0000256" key="1">
    <source>
        <dbReference type="ARBA" id="ARBA00004147"/>
    </source>
</evidence>
<evidence type="ECO:0000259" key="14">
    <source>
        <dbReference type="PROSITE" id="PS52020"/>
    </source>
</evidence>
<dbReference type="SUPFAM" id="SSF52540">
    <property type="entry name" value="P-loop containing nucleoside triphosphate hydrolases"/>
    <property type="match status" value="1"/>
</dbReference>
<evidence type="ECO:0000256" key="8">
    <source>
        <dbReference type="ARBA" id="ARBA00022723"/>
    </source>
</evidence>
<dbReference type="PROSITE" id="PS52020">
    <property type="entry name" value="CRESS_DNA_REP"/>
    <property type="match status" value="1"/>
</dbReference>
<keyword evidence="16" id="KW-1185">Reference proteome</keyword>
<name>A0A0A7CL97_9VIRU</name>
<dbReference type="GO" id="GO:0003677">
    <property type="term" value="F:DNA binding"/>
    <property type="evidence" value="ECO:0007669"/>
    <property type="project" value="UniProtKB-KW"/>
</dbReference>
<evidence type="ECO:0000256" key="11">
    <source>
        <dbReference type="ARBA" id="ARBA00022801"/>
    </source>
</evidence>
<sequence length="339" mass="38079">MTFRFAAKYGLLTYAQIGDRDVEDFGWRVSDMLGSLGAECIVGRESHADGGLHIHAFFMFERKFQSRNVRVFDMDGCHPNIVRGYSTPEDGARYAIKEGDVIAGGLDVDALGSSVAGSKTVWAQIILAESRDDFFAACAELAPRALLCSFTSLRCYADWKYREDPAPYRHPEDVSFDTSRFPELDRWVQESLRGTARGKRCSLRSGRRRSLILYGPTKLGKTLWARSLGNHAYFGGLFSMDESIDNVDYAVFDDMQGGLKFFHSYKFWLGAQSQFYVTDKYKGKRLVHWGKPCIYLYNHNPLCDEGADHDWLLGNCDIVGLDADDSLLVPEEGSLGGES</sequence>
<dbReference type="GO" id="GO:0004519">
    <property type="term" value="F:endonuclease activity"/>
    <property type="evidence" value="ECO:0007669"/>
    <property type="project" value="UniProtKB-KW"/>
</dbReference>
<dbReference type="EMBL" id="KJ547643">
    <property type="protein sequence ID" value="AIF34852.1"/>
    <property type="molecule type" value="Genomic_DNA"/>
</dbReference>
<dbReference type="Pfam" id="PF00799">
    <property type="entry name" value="Gemini_AL1"/>
    <property type="match status" value="1"/>
</dbReference>
<keyword evidence="7" id="KW-0540">Nuclease</keyword>
<feature type="domain" description="CRESS-DNA virus Rep endonuclease" evidence="14">
    <location>
        <begin position="4"/>
        <end position="114"/>
    </location>
</feature>
<proteinExistence type="predicted"/>
<organism evidence="15 16">
    <name type="scientific">sewage derived gemykibivirus 1</name>
    <dbReference type="NCBI Taxonomy" id="2004967"/>
    <lineage>
        <taxon>Viruses</taxon>
        <taxon>Monodnaviria</taxon>
        <taxon>Shotokuvirae</taxon>
        <taxon>Cressdnaviricota</taxon>
        <taxon>Repensiviricetes</taxon>
        <taxon>Geplafuvirales</taxon>
        <taxon>Genomoviridae</taxon>
        <taxon>Gemykibivirus</taxon>
        <taxon>Gemykibivirus sewopo1</taxon>
    </lineage>
</organism>
<keyword evidence="8" id="KW-0479">Metal-binding</keyword>
<dbReference type="PRINTS" id="PR00228">
    <property type="entry name" value="GEMCOATCLVL1"/>
</dbReference>
<evidence type="ECO:0000256" key="13">
    <source>
        <dbReference type="ARBA" id="ARBA00023125"/>
    </source>
</evidence>
<evidence type="ECO:0000256" key="5">
    <source>
        <dbReference type="ARBA" id="ARBA00022695"/>
    </source>
</evidence>
<evidence type="ECO:0000256" key="4">
    <source>
        <dbReference type="ARBA" id="ARBA00022679"/>
    </source>
</evidence>
<evidence type="ECO:0000256" key="2">
    <source>
        <dbReference type="ARBA" id="ARBA00014531"/>
    </source>
</evidence>
<evidence type="ECO:0000256" key="10">
    <source>
        <dbReference type="ARBA" id="ARBA00022759"/>
    </source>
</evidence>
<evidence type="ECO:0000256" key="9">
    <source>
        <dbReference type="ARBA" id="ARBA00022741"/>
    </source>
</evidence>
<dbReference type="SUPFAM" id="SSF55464">
    <property type="entry name" value="Origin of replication-binding domain, RBD-like"/>
    <property type="match status" value="1"/>
</dbReference>
<evidence type="ECO:0000313" key="16">
    <source>
        <dbReference type="Proteomes" id="UP000203320"/>
    </source>
</evidence>
<keyword evidence="4" id="KW-0808">Transferase</keyword>
<dbReference type="InterPro" id="IPR027417">
    <property type="entry name" value="P-loop_NTPase"/>
</dbReference>
<comment type="subcellular location">
    <subcellularLocation>
        <location evidence="1">Host nucleus</location>
    </subcellularLocation>
</comment>
<keyword evidence="6" id="KW-0235">DNA replication</keyword>
<accession>A0A0A7CL97</accession>
<dbReference type="GO" id="GO:0016779">
    <property type="term" value="F:nucleotidyltransferase activity"/>
    <property type="evidence" value="ECO:0007669"/>
    <property type="project" value="UniProtKB-KW"/>
</dbReference>
<dbReference type="InterPro" id="IPR001301">
    <property type="entry name" value="Gemini_AL1_CLV"/>
</dbReference>
<dbReference type="GO" id="GO:0016787">
    <property type="term" value="F:hydrolase activity"/>
    <property type="evidence" value="ECO:0007669"/>
    <property type="project" value="UniProtKB-KW"/>
</dbReference>
<dbReference type="OrthoDB" id="9195at10239"/>
<dbReference type="Proteomes" id="UP000203320">
    <property type="component" value="Segment"/>
</dbReference>
<keyword evidence="3" id="KW-1048">Host nucleus</keyword>
<keyword evidence="11" id="KW-0378">Hydrolase</keyword>
<evidence type="ECO:0000256" key="12">
    <source>
        <dbReference type="ARBA" id="ARBA00023124"/>
    </source>
</evidence>
<evidence type="ECO:0000256" key="6">
    <source>
        <dbReference type="ARBA" id="ARBA00022705"/>
    </source>
</evidence>
<evidence type="ECO:0000256" key="3">
    <source>
        <dbReference type="ARBA" id="ARBA00022562"/>
    </source>
</evidence>
<reference evidence="15 16" key="1">
    <citation type="journal article" date="2015" name="Infect. Genet. Evol.">
        <title>Characterisation of a diverse range of circular replication-associated protein encoding DNA viruses recovered from a sewage treatment oxidation pond.</title>
        <authorList>
            <person name="Kraberger S."/>
            <person name="Arguello-Astorga G.R."/>
            <person name="Greenfield L.G."/>
            <person name="Galilee C."/>
            <person name="Law D."/>
            <person name="Martin D.P."/>
            <person name="Varsani A."/>
        </authorList>
    </citation>
    <scope>NUCLEOTIDE SEQUENCE [LARGE SCALE GENOMIC DNA]</scope>
    <source>
        <strain evidence="15">BS4149</strain>
    </source>
</reference>
<keyword evidence="5" id="KW-0548">Nucleotidyltransferase</keyword>
<evidence type="ECO:0000313" key="15">
    <source>
        <dbReference type="EMBL" id="AIF34852.1"/>
    </source>
</evidence>